<gene>
    <name evidence="2" type="ORF">P4I72_29650</name>
</gene>
<accession>A0ABU6GBC7</accession>
<organism evidence="2 3">
    <name type="scientific">Paenibacillus alba</name>
    <dbReference type="NCBI Taxonomy" id="1197127"/>
    <lineage>
        <taxon>Bacteria</taxon>
        <taxon>Bacillati</taxon>
        <taxon>Bacillota</taxon>
        <taxon>Bacilli</taxon>
        <taxon>Bacillales</taxon>
        <taxon>Paenibacillaceae</taxon>
        <taxon>Paenibacillus</taxon>
    </lineage>
</organism>
<reference evidence="2 3" key="1">
    <citation type="submission" date="2023-03" db="EMBL/GenBank/DDBJ databases">
        <title>Bacillus Genome Sequencing.</title>
        <authorList>
            <person name="Dunlap C."/>
        </authorList>
    </citation>
    <scope>NUCLEOTIDE SEQUENCE [LARGE SCALE GENOMIC DNA]</scope>
    <source>
        <strain evidence="2 3">BD-533</strain>
    </source>
</reference>
<dbReference type="InterPro" id="IPR055776">
    <property type="entry name" value="DUF7352"/>
</dbReference>
<evidence type="ECO:0000313" key="2">
    <source>
        <dbReference type="EMBL" id="MEC0231270.1"/>
    </source>
</evidence>
<keyword evidence="3" id="KW-1185">Reference proteome</keyword>
<comment type="caution">
    <text evidence="2">The sequence shown here is derived from an EMBL/GenBank/DDBJ whole genome shotgun (WGS) entry which is preliminary data.</text>
</comment>
<dbReference type="Pfam" id="PF24043">
    <property type="entry name" value="DUF7352"/>
    <property type="match status" value="1"/>
</dbReference>
<proteinExistence type="predicted"/>
<dbReference type="Proteomes" id="UP001338137">
    <property type="component" value="Unassembled WGS sequence"/>
</dbReference>
<evidence type="ECO:0000313" key="3">
    <source>
        <dbReference type="Proteomes" id="UP001338137"/>
    </source>
</evidence>
<protein>
    <recommendedName>
        <fullName evidence="1">DUF7352 domain-containing protein</fullName>
    </recommendedName>
</protein>
<dbReference type="RefSeq" id="WP_326075239.1">
    <property type="nucleotide sequence ID" value="NZ_JARLKY010000090.1"/>
</dbReference>
<dbReference type="EMBL" id="JARLKY010000090">
    <property type="protein sequence ID" value="MEC0231270.1"/>
    <property type="molecule type" value="Genomic_DNA"/>
</dbReference>
<name>A0ABU6GBC7_9BACL</name>
<sequence length="97" mass="11123">MKTIYKYTLDVAASQTLTLPFDSQILSVCEQNHSVVVYALTNVTVNPYQPQEEIYDFKVYGTGELIDINIPDYSFLGTVNLHRGEIMLHIFYKKSVK</sequence>
<feature type="domain" description="DUF7352" evidence="1">
    <location>
        <begin position="1"/>
        <end position="94"/>
    </location>
</feature>
<evidence type="ECO:0000259" key="1">
    <source>
        <dbReference type="Pfam" id="PF24043"/>
    </source>
</evidence>